<evidence type="ECO:0000313" key="1">
    <source>
        <dbReference type="EMBL" id="GFT63701.1"/>
    </source>
</evidence>
<sequence length="138" mass="15673">MRSSGRGAEDGRLFCALKNLPQSLTRFVPYNKRLLNGVNLVSEKTMQNSAQEAVRENRTNNNNAVEVDGHLQNRSYTSLNSVVTTISLVIEKIIDAEILLSTVCALINIIFKRNVYLILMVIVGRWKLKVLHEYFNVH</sequence>
<evidence type="ECO:0000313" key="2">
    <source>
        <dbReference type="Proteomes" id="UP000887013"/>
    </source>
</evidence>
<name>A0A8X6TZT5_NEPPI</name>
<keyword evidence="2" id="KW-1185">Reference proteome</keyword>
<reference evidence="1" key="1">
    <citation type="submission" date="2020-08" db="EMBL/GenBank/DDBJ databases">
        <title>Multicomponent nature underlies the extraordinary mechanical properties of spider dragline silk.</title>
        <authorList>
            <person name="Kono N."/>
            <person name="Nakamura H."/>
            <person name="Mori M."/>
            <person name="Yoshida Y."/>
            <person name="Ohtoshi R."/>
            <person name="Malay A.D."/>
            <person name="Moran D.A.P."/>
            <person name="Tomita M."/>
            <person name="Numata K."/>
            <person name="Arakawa K."/>
        </authorList>
    </citation>
    <scope>NUCLEOTIDE SEQUENCE</scope>
</reference>
<dbReference type="AlphaFoldDB" id="A0A8X6TZT5"/>
<comment type="caution">
    <text evidence="1">The sequence shown here is derived from an EMBL/GenBank/DDBJ whole genome shotgun (WGS) entry which is preliminary data.</text>
</comment>
<organism evidence="1 2">
    <name type="scientific">Nephila pilipes</name>
    <name type="common">Giant wood spider</name>
    <name type="synonym">Nephila maculata</name>
    <dbReference type="NCBI Taxonomy" id="299642"/>
    <lineage>
        <taxon>Eukaryota</taxon>
        <taxon>Metazoa</taxon>
        <taxon>Ecdysozoa</taxon>
        <taxon>Arthropoda</taxon>
        <taxon>Chelicerata</taxon>
        <taxon>Arachnida</taxon>
        <taxon>Araneae</taxon>
        <taxon>Araneomorphae</taxon>
        <taxon>Entelegynae</taxon>
        <taxon>Araneoidea</taxon>
        <taxon>Nephilidae</taxon>
        <taxon>Nephila</taxon>
    </lineage>
</organism>
<proteinExistence type="predicted"/>
<dbReference type="OrthoDB" id="6776978at2759"/>
<gene>
    <name evidence="1" type="primary">AVEN_66331_1</name>
    <name evidence="1" type="ORF">NPIL_445021</name>
</gene>
<dbReference type="Proteomes" id="UP000887013">
    <property type="component" value="Unassembled WGS sequence"/>
</dbReference>
<accession>A0A8X6TZT5</accession>
<dbReference type="EMBL" id="BMAW01019498">
    <property type="protein sequence ID" value="GFT63701.1"/>
    <property type="molecule type" value="Genomic_DNA"/>
</dbReference>
<protein>
    <submittedName>
        <fullName evidence="1">Uncharacterized protein</fullName>
    </submittedName>
</protein>